<dbReference type="EMBL" id="UINC01113323">
    <property type="protein sequence ID" value="SVC82851.1"/>
    <property type="molecule type" value="Genomic_DNA"/>
</dbReference>
<dbReference type="AlphaFoldDB" id="A0A382QF28"/>
<name>A0A382QF28_9ZZZZ</name>
<reference evidence="1" key="1">
    <citation type="submission" date="2018-05" db="EMBL/GenBank/DDBJ databases">
        <authorList>
            <person name="Lanie J.A."/>
            <person name="Ng W.-L."/>
            <person name="Kazmierczak K.M."/>
            <person name="Andrzejewski T.M."/>
            <person name="Davidsen T.M."/>
            <person name="Wayne K.J."/>
            <person name="Tettelin H."/>
            <person name="Glass J.I."/>
            <person name="Rusch D."/>
            <person name="Podicherti R."/>
            <person name="Tsui H.-C.T."/>
            <person name="Winkler M.E."/>
        </authorList>
    </citation>
    <scope>NUCLEOTIDE SEQUENCE</scope>
</reference>
<gene>
    <name evidence="1" type="ORF">METZ01_LOCUS335705</name>
</gene>
<protein>
    <submittedName>
        <fullName evidence="1">Uncharacterized protein</fullName>
    </submittedName>
</protein>
<evidence type="ECO:0000313" key="1">
    <source>
        <dbReference type="EMBL" id="SVC82851.1"/>
    </source>
</evidence>
<feature type="non-terminal residue" evidence="1">
    <location>
        <position position="1"/>
    </location>
</feature>
<proteinExistence type="predicted"/>
<feature type="non-terminal residue" evidence="1">
    <location>
        <position position="334"/>
    </location>
</feature>
<sequence>DYLTSIVTPGDIDTVNMTIDTVTTDSTKWFFIATIPTIGVESCSTNVEIDASDRAGNSLLSTNTFHVTGPQNIDTLANDILIVDNSKPICTLSYENTTQNWLTNQSTDFDPDQVYLANGKGQDLIKITASLDEKFGTPNTGFTIPTLDVTFNYQVPPAVSLSFQNSITSLLKDSLGNELNSITDTPYITNDDSSLVWYLELPDTTNGTMWVKINGTDRAVNDIKSYVGPRWSPVDYDSSFIIDNFFPDSFSTGAAASYGYNPKSGWLNGITDSIGVWVPIPSVVTDPSLFYSSTGGLHIELWNKTRGAGWVNIPNLQEPYADSIEVGQTTEFYR</sequence>
<accession>A0A382QF28</accession>
<organism evidence="1">
    <name type="scientific">marine metagenome</name>
    <dbReference type="NCBI Taxonomy" id="408172"/>
    <lineage>
        <taxon>unclassified sequences</taxon>
        <taxon>metagenomes</taxon>
        <taxon>ecological metagenomes</taxon>
    </lineage>
</organism>